<dbReference type="EMBL" id="JACEZT010000011">
    <property type="protein sequence ID" value="MBA5638767.1"/>
    <property type="molecule type" value="Genomic_DNA"/>
</dbReference>
<keyword evidence="3" id="KW-1185">Reference proteome</keyword>
<keyword evidence="1" id="KW-1133">Transmembrane helix</keyword>
<organism evidence="2 3">
    <name type="scientific">Rugamonas brunnea</name>
    <dbReference type="NCBI Taxonomy" id="2758569"/>
    <lineage>
        <taxon>Bacteria</taxon>
        <taxon>Pseudomonadati</taxon>
        <taxon>Pseudomonadota</taxon>
        <taxon>Betaproteobacteria</taxon>
        <taxon>Burkholderiales</taxon>
        <taxon>Oxalobacteraceae</taxon>
        <taxon>Telluria group</taxon>
        <taxon>Rugamonas</taxon>
    </lineage>
</organism>
<name>A0A7W2EUC1_9BURK</name>
<keyword evidence="1" id="KW-0812">Transmembrane</keyword>
<reference evidence="2 3" key="1">
    <citation type="submission" date="2020-07" db="EMBL/GenBank/DDBJ databases">
        <title>Novel species isolated from subtropical streams in China.</title>
        <authorList>
            <person name="Lu H."/>
        </authorList>
    </citation>
    <scope>NUCLEOTIDE SEQUENCE [LARGE SCALE GENOMIC DNA]</scope>
    <source>
        <strain evidence="2 3">LX20W</strain>
    </source>
</reference>
<gene>
    <name evidence="2" type="ORF">H3H37_17045</name>
</gene>
<keyword evidence="1" id="KW-0472">Membrane</keyword>
<accession>A0A7W2EUC1</accession>
<dbReference type="Proteomes" id="UP000534388">
    <property type="component" value="Unassembled WGS sequence"/>
</dbReference>
<feature type="transmembrane region" description="Helical" evidence="1">
    <location>
        <begin position="15"/>
        <end position="37"/>
    </location>
</feature>
<evidence type="ECO:0000256" key="1">
    <source>
        <dbReference type="SAM" id="Phobius"/>
    </source>
</evidence>
<protein>
    <submittedName>
        <fullName evidence="2">Uncharacterized protein</fullName>
    </submittedName>
</protein>
<comment type="caution">
    <text evidence="2">The sequence shown here is derived from an EMBL/GenBank/DDBJ whole genome shotgun (WGS) entry which is preliminary data.</text>
</comment>
<proteinExistence type="predicted"/>
<dbReference type="AlphaFoldDB" id="A0A7W2EUC1"/>
<evidence type="ECO:0000313" key="2">
    <source>
        <dbReference type="EMBL" id="MBA5638767.1"/>
    </source>
</evidence>
<evidence type="ECO:0000313" key="3">
    <source>
        <dbReference type="Proteomes" id="UP000534388"/>
    </source>
</evidence>
<dbReference type="RefSeq" id="WP_182164646.1">
    <property type="nucleotide sequence ID" value="NZ_JACEZT010000011.1"/>
</dbReference>
<feature type="transmembrane region" description="Helical" evidence="1">
    <location>
        <begin position="57"/>
        <end position="75"/>
    </location>
</feature>
<sequence length="150" mass="16475">MIGTPAYLHIVRASAWYDLVVTIGFATPWTFLVILSGLEALSRLLGITAGFPTFEPAHMLMVNLLGSIVTIWSILRLRDPQVQYGRYDAAGRFLFSTWQLYALVHGAHPIVWGFLVIEVAFGIAQVLPIDAGRRAKHVPSPQTESGCPTA</sequence>